<feature type="compositionally biased region" description="Low complexity" evidence="1">
    <location>
        <begin position="240"/>
        <end position="273"/>
    </location>
</feature>
<dbReference type="RefSeq" id="WP_136725396.1">
    <property type="nucleotide sequence ID" value="NZ_SUMC01000019.1"/>
</dbReference>
<feature type="region of interest" description="Disordered" evidence="1">
    <location>
        <begin position="230"/>
        <end position="292"/>
    </location>
</feature>
<name>A0A4U0SKT9_9ACTN</name>
<feature type="signal peptide" evidence="3">
    <location>
        <begin position="1"/>
        <end position="25"/>
    </location>
</feature>
<feature type="compositionally biased region" description="Low complexity" evidence="1">
    <location>
        <begin position="283"/>
        <end position="292"/>
    </location>
</feature>
<gene>
    <name evidence="4" type="ORF">FCI23_20565</name>
</gene>
<keyword evidence="2" id="KW-1133">Transmembrane helix</keyword>
<dbReference type="InterPro" id="IPR048202">
    <property type="entry name" value="SCO1860-like"/>
</dbReference>
<evidence type="ECO:0000256" key="2">
    <source>
        <dbReference type="SAM" id="Phobius"/>
    </source>
</evidence>
<dbReference type="NCBIfam" id="NF041528">
    <property type="entry name" value="strep_LAETG"/>
    <property type="match status" value="1"/>
</dbReference>
<sequence>MPARRSAAVTAAAAALLLAAAPAQATGGPAEGGTGEGRASAAVLRTGLDVSLLDKTAGVPLNLSLNEVQAPASAEKTALTAKLDGVDHGTPFNVLRAEVATARATVDKHKAEGYVNLVRAQVHVPGLPLLGLIKLRAVTSEATCEAGKRPTAASNLLGDVVVLGKKVTVTAGGPTNVTVPGVGEVRLHLSKAETTSRTAAATALELDVRVKPLNLNVAEVAGRMTLAKASCESPKGGGTSSSAGDPSGAPSSEPASGSAGAPADGAPTPTAAKADGEADTKVGTGTRTGSGAAAQGLAETGAGSSTPFLAAGAGALVVVGAGVLYAVRRRKAAAEDARA</sequence>
<evidence type="ECO:0000256" key="3">
    <source>
        <dbReference type="SAM" id="SignalP"/>
    </source>
</evidence>
<comment type="caution">
    <text evidence="4">The sequence shown here is derived from an EMBL/GenBank/DDBJ whole genome shotgun (WGS) entry which is preliminary data.</text>
</comment>
<proteinExistence type="predicted"/>
<evidence type="ECO:0000313" key="4">
    <source>
        <dbReference type="EMBL" id="TKA09793.1"/>
    </source>
</evidence>
<feature type="chain" id="PRO_5020186078" evidence="3">
    <location>
        <begin position="26"/>
        <end position="339"/>
    </location>
</feature>
<dbReference type="NCBIfam" id="NF040603">
    <property type="entry name" value="choice_anch_P"/>
    <property type="match status" value="1"/>
</dbReference>
<keyword evidence="2" id="KW-0812">Transmembrane</keyword>
<keyword evidence="5" id="KW-1185">Reference proteome</keyword>
<dbReference type="AlphaFoldDB" id="A0A4U0SKT9"/>
<dbReference type="Proteomes" id="UP000305778">
    <property type="component" value="Unassembled WGS sequence"/>
</dbReference>
<protein>
    <submittedName>
        <fullName evidence="4">LPXTG cell wall anchor domain-containing protein</fullName>
    </submittedName>
</protein>
<evidence type="ECO:0000313" key="5">
    <source>
        <dbReference type="Proteomes" id="UP000305778"/>
    </source>
</evidence>
<dbReference type="NCBIfam" id="NF041527">
    <property type="entry name" value="SCO1860_LAETG"/>
    <property type="match status" value="1"/>
</dbReference>
<keyword evidence="2" id="KW-0472">Membrane</keyword>
<dbReference type="OrthoDB" id="3853778at2"/>
<organism evidence="4 5">
    <name type="scientific">Actinacidiphila oryziradicis</name>
    <dbReference type="NCBI Taxonomy" id="2571141"/>
    <lineage>
        <taxon>Bacteria</taxon>
        <taxon>Bacillati</taxon>
        <taxon>Actinomycetota</taxon>
        <taxon>Actinomycetes</taxon>
        <taxon>Kitasatosporales</taxon>
        <taxon>Streptomycetaceae</taxon>
        <taxon>Actinacidiphila</taxon>
    </lineage>
</organism>
<keyword evidence="3" id="KW-0732">Signal</keyword>
<evidence type="ECO:0000256" key="1">
    <source>
        <dbReference type="SAM" id="MobiDB-lite"/>
    </source>
</evidence>
<dbReference type="EMBL" id="SUMC01000019">
    <property type="protein sequence ID" value="TKA09793.1"/>
    <property type="molecule type" value="Genomic_DNA"/>
</dbReference>
<reference evidence="4 5" key="1">
    <citation type="submission" date="2019-04" db="EMBL/GenBank/DDBJ databases">
        <title>Streptomyces oryziradicis sp. nov., a novel actinomycete isolated from rhizosphere soil of rice (Oryza sativa L.).</title>
        <authorList>
            <person name="Li C."/>
        </authorList>
    </citation>
    <scope>NUCLEOTIDE SEQUENCE [LARGE SCALE GENOMIC DNA]</scope>
    <source>
        <strain evidence="4 5">NEAU-C40</strain>
    </source>
</reference>
<accession>A0A4U0SKT9</accession>
<dbReference type="NCBIfam" id="TIGR01167">
    <property type="entry name" value="LPXTG_anchor"/>
    <property type="match status" value="1"/>
</dbReference>
<feature type="transmembrane region" description="Helical" evidence="2">
    <location>
        <begin position="308"/>
        <end position="327"/>
    </location>
</feature>